<dbReference type="RefSeq" id="XP_060325517.1">
    <property type="nucleotide sequence ID" value="XM_060483992.1"/>
</dbReference>
<sequence>MSLLKLIFIVTKKPVAIFDSFVTELIKDGLIPSVAITIIEPSKMSEPTNVDNKVVIAERGDQRIAIPKTAFVKRSYSSFQAYANQQLDTVGTLVTRSLIGYEGQDMHVPKRDWTEVQPLIHSVQIQSPPPPNTGTWDAVLKAMTYVVMIMAAMIFGKFIGFF</sequence>
<gene>
    <name evidence="2" type="ORF">EV420DRAFT_920715</name>
</gene>
<reference evidence="2" key="1">
    <citation type="submission" date="2023-06" db="EMBL/GenBank/DDBJ databases">
        <authorList>
            <consortium name="Lawrence Berkeley National Laboratory"/>
            <person name="Ahrendt S."/>
            <person name="Sahu N."/>
            <person name="Indic B."/>
            <person name="Wong-Bajracharya J."/>
            <person name="Merenyi Z."/>
            <person name="Ke H.-M."/>
            <person name="Monk M."/>
            <person name="Kocsube S."/>
            <person name="Drula E."/>
            <person name="Lipzen A."/>
            <person name="Balint B."/>
            <person name="Henrissat B."/>
            <person name="Andreopoulos B."/>
            <person name="Martin F.M."/>
            <person name="Harder C.B."/>
            <person name="Rigling D."/>
            <person name="Ford K.L."/>
            <person name="Foster G.D."/>
            <person name="Pangilinan J."/>
            <person name="Papanicolaou A."/>
            <person name="Barry K."/>
            <person name="LaButti K."/>
            <person name="Viragh M."/>
            <person name="Koriabine M."/>
            <person name="Yan M."/>
            <person name="Riley R."/>
            <person name="Champramary S."/>
            <person name="Plett K.L."/>
            <person name="Tsai I.J."/>
            <person name="Slot J."/>
            <person name="Sipos G."/>
            <person name="Plett J."/>
            <person name="Nagy L.G."/>
            <person name="Grigoriev I.V."/>
        </authorList>
    </citation>
    <scope>NUCLEOTIDE SEQUENCE</scope>
    <source>
        <strain evidence="2">CCBAS 213</strain>
    </source>
</reference>
<dbReference type="GeneID" id="85367540"/>
<accession>A0AA39JMZ4</accession>
<feature type="transmembrane region" description="Helical" evidence="1">
    <location>
        <begin position="142"/>
        <end position="161"/>
    </location>
</feature>
<keyword evidence="3" id="KW-1185">Reference proteome</keyword>
<protein>
    <submittedName>
        <fullName evidence="2">Uncharacterized protein</fullName>
    </submittedName>
</protein>
<keyword evidence="1" id="KW-0472">Membrane</keyword>
<organism evidence="2 3">
    <name type="scientific">Armillaria tabescens</name>
    <name type="common">Ringless honey mushroom</name>
    <name type="synonym">Agaricus tabescens</name>
    <dbReference type="NCBI Taxonomy" id="1929756"/>
    <lineage>
        <taxon>Eukaryota</taxon>
        <taxon>Fungi</taxon>
        <taxon>Dikarya</taxon>
        <taxon>Basidiomycota</taxon>
        <taxon>Agaricomycotina</taxon>
        <taxon>Agaricomycetes</taxon>
        <taxon>Agaricomycetidae</taxon>
        <taxon>Agaricales</taxon>
        <taxon>Marasmiineae</taxon>
        <taxon>Physalacriaceae</taxon>
        <taxon>Desarmillaria</taxon>
    </lineage>
</organism>
<dbReference type="AlphaFoldDB" id="A0AA39JMZ4"/>
<dbReference type="Proteomes" id="UP001175211">
    <property type="component" value="Unassembled WGS sequence"/>
</dbReference>
<comment type="caution">
    <text evidence="2">The sequence shown here is derived from an EMBL/GenBank/DDBJ whole genome shotgun (WGS) entry which is preliminary data.</text>
</comment>
<name>A0AA39JMZ4_ARMTA</name>
<proteinExistence type="predicted"/>
<dbReference type="EMBL" id="JAUEPS010000049">
    <property type="protein sequence ID" value="KAK0445613.1"/>
    <property type="molecule type" value="Genomic_DNA"/>
</dbReference>
<keyword evidence="1" id="KW-0812">Transmembrane</keyword>
<keyword evidence="1" id="KW-1133">Transmembrane helix</keyword>
<evidence type="ECO:0000313" key="2">
    <source>
        <dbReference type="EMBL" id="KAK0445613.1"/>
    </source>
</evidence>
<evidence type="ECO:0000313" key="3">
    <source>
        <dbReference type="Proteomes" id="UP001175211"/>
    </source>
</evidence>
<evidence type="ECO:0000256" key="1">
    <source>
        <dbReference type="SAM" id="Phobius"/>
    </source>
</evidence>